<accession>A7WPY9</accession>
<dbReference type="AlphaFoldDB" id="A7WPY9"/>
<evidence type="ECO:0000313" key="1">
    <source>
        <dbReference type="EMBL" id="ABV22296.1"/>
    </source>
</evidence>
<protein>
    <submittedName>
        <fullName evidence="1">Uncharacterized protein</fullName>
    </submittedName>
</protein>
<name>A7WPY9_KARVE</name>
<sequence length="101" mass="11346">MRCSICTLPLPCSKHADNVAVIPKRRNKDSSSLPGLERPRITAQERTTLVAKEEPRIEASNALDELDEMFDAMATRMQTRILEMQALNKTKLAEAAHARRS</sequence>
<dbReference type="EMBL" id="EF134182">
    <property type="protein sequence ID" value="ABV22296.1"/>
    <property type="molecule type" value="mRNA"/>
</dbReference>
<organism evidence="1">
    <name type="scientific">Karlodinium veneficum</name>
    <name type="common">Dinoflagellate</name>
    <name type="synonym">Karlodinium micrum</name>
    <dbReference type="NCBI Taxonomy" id="407301"/>
    <lineage>
        <taxon>Eukaryota</taxon>
        <taxon>Sar</taxon>
        <taxon>Alveolata</taxon>
        <taxon>Dinophyceae</taxon>
        <taxon>Gymnodiniales</taxon>
        <taxon>Kareniaceae</taxon>
        <taxon>Karlodinium</taxon>
    </lineage>
</organism>
<proteinExistence type="evidence at transcript level"/>
<reference evidence="1" key="1">
    <citation type="journal article" date="2007" name="Proc. Natl. Acad. Sci. U.S.A.">
        <title>Spliced leader RNA trans-splicing in dinoflagellates.</title>
        <authorList>
            <person name="Zhang H."/>
            <person name="Hou Y."/>
            <person name="Miranda L."/>
            <person name="Campbell D.A."/>
            <person name="Sturm N.R."/>
            <person name="Gaasterland T."/>
            <person name="Lin S."/>
        </authorList>
    </citation>
    <scope>NUCLEOTIDE SEQUENCE</scope>
    <source>
        <strain evidence="1">CCMP1975</strain>
    </source>
</reference>